<gene>
    <name evidence="1" type="ORF">HPB50_015778</name>
</gene>
<keyword evidence="2" id="KW-1185">Reference proteome</keyword>
<dbReference type="EMBL" id="CM023484">
    <property type="protein sequence ID" value="KAH6933500.1"/>
    <property type="molecule type" value="Genomic_DNA"/>
</dbReference>
<accession>A0ACB7SG14</accession>
<dbReference type="Proteomes" id="UP000821845">
    <property type="component" value="Chromosome 4"/>
</dbReference>
<organism evidence="1 2">
    <name type="scientific">Hyalomma asiaticum</name>
    <name type="common">Tick</name>
    <dbReference type="NCBI Taxonomy" id="266040"/>
    <lineage>
        <taxon>Eukaryota</taxon>
        <taxon>Metazoa</taxon>
        <taxon>Ecdysozoa</taxon>
        <taxon>Arthropoda</taxon>
        <taxon>Chelicerata</taxon>
        <taxon>Arachnida</taxon>
        <taxon>Acari</taxon>
        <taxon>Parasitiformes</taxon>
        <taxon>Ixodida</taxon>
        <taxon>Ixodoidea</taxon>
        <taxon>Ixodidae</taxon>
        <taxon>Hyalomminae</taxon>
        <taxon>Hyalomma</taxon>
    </lineage>
</organism>
<protein>
    <submittedName>
        <fullName evidence="1">Uncharacterized protein</fullName>
    </submittedName>
</protein>
<evidence type="ECO:0000313" key="2">
    <source>
        <dbReference type="Proteomes" id="UP000821845"/>
    </source>
</evidence>
<evidence type="ECO:0000313" key="1">
    <source>
        <dbReference type="EMBL" id="KAH6933500.1"/>
    </source>
</evidence>
<proteinExistence type="predicted"/>
<sequence>MMDNTGNTMQPNEAEQEIMPGTSHLNPHPHSDRGDANSKFAKATGDGIFTLFVVFRKQVLRQLQLMRLMIEQLSERIERAQPVEKSCGREVKPALVKEASASLEDFEELDEGASKAREQLFCHEYGFTFLNELVDNWPGCLKRDGVHPSRFGNKVLADFLHQEAFTMSMNLERTRVHQSCRDPQASTWRGWAQQEKRPCTDQLARTFRGAGFTLVGGVRIRCKESKAWWTWDSLPSPVFYDTSVPSRGNTEGRLVEPKIPSRGA</sequence>
<comment type="caution">
    <text evidence="1">The sequence shown here is derived from an EMBL/GenBank/DDBJ whole genome shotgun (WGS) entry which is preliminary data.</text>
</comment>
<reference evidence="1" key="1">
    <citation type="submission" date="2020-05" db="EMBL/GenBank/DDBJ databases">
        <title>Large-scale comparative analyses of tick genomes elucidate their genetic diversity and vector capacities.</title>
        <authorList>
            <person name="Jia N."/>
            <person name="Wang J."/>
            <person name="Shi W."/>
            <person name="Du L."/>
            <person name="Sun Y."/>
            <person name="Zhan W."/>
            <person name="Jiang J."/>
            <person name="Wang Q."/>
            <person name="Zhang B."/>
            <person name="Ji P."/>
            <person name="Sakyi L.B."/>
            <person name="Cui X."/>
            <person name="Yuan T."/>
            <person name="Jiang B."/>
            <person name="Yang W."/>
            <person name="Lam T.T.-Y."/>
            <person name="Chang Q."/>
            <person name="Ding S."/>
            <person name="Wang X."/>
            <person name="Zhu J."/>
            <person name="Ruan X."/>
            <person name="Zhao L."/>
            <person name="Wei J."/>
            <person name="Que T."/>
            <person name="Du C."/>
            <person name="Cheng J."/>
            <person name="Dai P."/>
            <person name="Han X."/>
            <person name="Huang E."/>
            <person name="Gao Y."/>
            <person name="Liu J."/>
            <person name="Shao H."/>
            <person name="Ye R."/>
            <person name="Li L."/>
            <person name="Wei W."/>
            <person name="Wang X."/>
            <person name="Wang C."/>
            <person name="Yang T."/>
            <person name="Huo Q."/>
            <person name="Li W."/>
            <person name="Guo W."/>
            <person name="Chen H."/>
            <person name="Zhou L."/>
            <person name="Ni X."/>
            <person name="Tian J."/>
            <person name="Zhou Y."/>
            <person name="Sheng Y."/>
            <person name="Liu T."/>
            <person name="Pan Y."/>
            <person name="Xia L."/>
            <person name="Li J."/>
            <person name="Zhao F."/>
            <person name="Cao W."/>
        </authorList>
    </citation>
    <scope>NUCLEOTIDE SEQUENCE</scope>
    <source>
        <strain evidence="1">Hyas-2018</strain>
    </source>
</reference>
<name>A0ACB7SG14_HYAAI</name>